<dbReference type="FunCoup" id="A0LIT2">
    <property type="interactions" value="174"/>
</dbReference>
<dbReference type="SMART" id="SM00260">
    <property type="entry name" value="CheW"/>
    <property type="match status" value="1"/>
</dbReference>
<dbReference type="HOGENOM" id="CLU_048995_1_2_7"/>
<dbReference type="PANTHER" id="PTHR22617:SF23">
    <property type="entry name" value="CHEMOTAXIS PROTEIN CHEW"/>
    <property type="match status" value="1"/>
</dbReference>
<dbReference type="STRING" id="335543.Sfum_1647"/>
<dbReference type="eggNOG" id="COG0835">
    <property type="taxonomic scope" value="Bacteria"/>
</dbReference>
<dbReference type="KEGG" id="sfu:Sfum_1647"/>
<dbReference type="PROSITE" id="PS50851">
    <property type="entry name" value="CHEW"/>
    <property type="match status" value="1"/>
</dbReference>
<accession>A0LIT2</accession>
<dbReference type="Pfam" id="PF01584">
    <property type="entry name" value="CheW"/>
    <property type="match status" value="1"/>
</dbReference>
<reference evidence="2 3" key="1">
    <citation type="submission" date="2006-10" db="EMBL/GenBank/DDBJ databases">
        <title>Complete sequence of Syntrophobacter fumaroxidans MPOB.</title>
        <authorList>
            <consortium name="US DOE Joint Genome Institute"/>
            <person name="Copeland A."/>
            <person name="Lucas S."/>
            <person name="Lapidus A."/>
            <person name="Barry K."/>
            <person name="Detter J.C."/>
            <person name="Glavina del Rio T."/>
            <person name="Hammon N."/>
            <person name="Israni S."/>
            <person name="Pitluck S."/>
            <person name="Goltsman E.G."/>
            <person name="Martinez M."/>
            <person name="Schmutz J."/>
            <person name="Larimer F."/>
            <person name="Land M."/>
            <person name="Hauser L."/>
            <person name="Kyrpides N."/>
            <person name="Kim E."/>
            <person name="Boone D.R."/>
            <person name="Brockman F."/>
            <person name="Culley D."/>
            <person name="Ferry J."/>
            <person name="Gunsalus R."/>
            <person name="McInerney M.J."/>
            <person name="Morrison M."/>
            <person name="Plugge C."/>
            <person name="Rohlin L."/>
            <person name="Scholten J."/>
            <person name="Sieber J."/>
            <person name="Stams A.J.M."/>
            <person name="Worm P."/>
            <person name="Henstra A.M."/>
            <person name="Richardson P."/>
        </authorList>
    </citation>
    <scope>NUCLEOTIDE SEQUENCE [LARGE SCALE GENOMIC DNA]</scope>
    <source>
        <strain evidence="3">DSM 10017 / MPOB</strain>
    </source>
</reference>
<dbReference type="GO" id="GO:0006935">
    <property type="term" value="P:chemotaxis"/>
    <property type="evidence" value="ECO:0007669"/>
    <property type="project" value="InterPro"/>
</dbReference>
<dbReference type="InterPro" id="IPR002545">
    <property type="entry name" value="CheW-lke_dom"/>
</dbReference>
<dbReference type="EMBL" id="CP000478">
    <property type="protein sequence ID" value="ABK17334.1"/>
    <property type="molecule type" value="Genomic_DNA"/>
</dbReference>
<dbReference type="Gene3D" id="2.40.50.180">
    <property type="entry name" value="CheA-289, Domain 4"/>
    <property type="match status" value="1"/>
</dbReference>
<dbReference type="GO" id="GO:0005829">
    <property type="term" value="C:cytosol"/>
    <property type="evidence" value="ECO:0007669"/>
    <property type="project" value="TreeGrafter"/>
</dbReference>
<keyword evidence="3" id="KW-1185">Reference proteome</keyword>
<dbReference type="OrthoDB" id="9790406at2"/>
<dbReference type="PANTHER" id="PTHR22617">
    <property type="entry name" value="CHEMOTAXIS SENSOR HISTIDINE KINASE-RELATED"/>
    <property type="match status" value="1"/>
</dbReference>
<sequence length="189" mass="21263">MRLPSLLSRVPHTQEEMIQTKQLVSFRIGEEEFGVDILMVQEIIRLPTITPIPNAPESILGMINLRGKIIPIIDLRQRLRIRGNMPTANDRRTRILIVEMAGHVTGFIVDSVSEVMKVEVSQIEPTPHLVVSSIDAVYIQGVIKLPNRLIILLDFRQILKPQEERELALLDKKVIAGDLPAPAQESDSV</sequence>
<dbReference type="CDD" id="cd00732">
    <property type="entry name" value="CheW"/>
    <property type="match status" value="1"/>
</dbReference>
<dbReference type="SUPFAM" id="SSF50341">
    <property type="entry name" value="CheW-like"/>
    <property type="match status" value="1"/>
</dbReference>
<feature type="domain" description="CheW-like" evidence="1">
    <location>
        <begin position="20"/>
        <end position="164"/>
    </location>
</feature>
<dbReference type="Proteomes" id="UP000001784">
    <property type="component" value="Chromosome"/>
</dbReference>
<evidence type="ECO:0000259" key="1">
    <source>
        <dbReference type="PROSITE" id="PS50851"/>
    </source>
</evidence>
<dbReference type="GO" id="GO:0007165">
    <property type="term" value="P:signal transduction"/>
    <property type="evidence" value="ECO:0007669"/>
    <property type="project" value="InterPro"/>
</dbReference>
<organism evidence="2 3">
    <name type="scientific">Syntrophobacter fumaroxidans (strain DSM 10017 / MPOB)</name>
    <dbReference type="NCBI Taxonomy" id="335543"/>
    <lineage>
        <taxon>Bacteria</taxon>
        <taxon>Pseudomonadati</taxon>
        <taxon>Thermodesulfobacteriota</taxon>
        <taxon>Syntrophobacteria</taxon>
        <taxon>Syntrophobacterales</taxon>
        <taxon>Syntrophobacteraceae</taxon>
        <taxon>Syntrophobacter</taxon>
    </lineage>
</organism>
<evidence type="ECO:0000313" key="3">
    <source>
        <dbReference type="Proteomes" id="UP000001784"/>
    </source>
</evidence>
<dbReference type="InterPro" id="IPR039315">
    <property type="entry name" value="CheW"/>
</dbReference>
<name>A0LIT2_SYNFM</name>
<proteinExistence type="predicted"/>
<evidence type="ECO:0000313" key="2">
    <source>
        <dbReference type="EMBL" id="ABK17334.1"/>
    </source>
</evidence>
<dbReference type="InterPro" id="IPR036061">
    <property type="entry name" value="CheW-like_dom_sf"/>
</dbReference>
<dbReference type="AlphaFoldDB" id="A0LIT2"/>
<gene>
    <name evidence="2" type="ordered locus">Sfum_1647</name>
</gene>
<dbReference type="Gene3D" id="2.30.30.40">
    <property type="entry name" value="SH3 Domains"/>
    <property type="match status" value="1"/>
</dbReference>
<protein>
    <submittedName>
        <fullName evidence="2">CheW protein</fullName>
    </submittedName>
</protein>
<dbReference type="InParanoid" id="A0LIT2"/>